<accession>E9EAV2</accession>
<name>E9EAV2_METAQ</name>
<organism evidence="2">
    <name type="scientific">Metarhizium acridum (strain CQMa 102)</name>
    <dbReference type="NCBI Taxonomy" id="655827"/>
    <lineage>
        <taxon>Eukaryota</taxon>
        <taxon>Fungi</taxon>
        <taxon>Dikarya</taxon>
        <taxon>Ascomycota</taxon>
        <taxon>Pezizomycotina</taxon>
        <taxon>Sordariomycetes</taxon>
        <taxon>Hypocreomycetidae</taxon>
        <taxon>Hypocreales</taxon>
        <taxon>Clavicipitaceae</taxon>
        <taxon>Metarhizium</taxon>
    </lineage>
</organism>
<dbReference type="RefSeq" id="XP_007813340.1">
    <property type="nucleotide sequence ID" value="XM_007815149.1"/>
</dbReference>
<dbReference type="HOGENOM" id="CLU_1069917_0_0_1"/>
<dbReference type="eggNOG" id="ENOG502RMQH">
    <property type="taxonomic scope" value="Eukaryota"/>
</dbReference>
<dbReference type="Proteomes" id="UP000002499">
    <property type="component" value="Unassembled WGS sequence"/>
</dbReference>
<gene>
    <name evidence="1" type="ORF">MAC_07000</name>
</gene>
<reference evidence="1 2" key="1">
    <citation type="journal article" date="2011" name="PLoS Genet.">
        <title>Genome sequencing and comparative transcriptomics of the model entomopathogenic fungi Metarhizium anisopliae and M. acridum.</title>
        <authorList>
            <person name="Gao Q."/>
            <person name="Jin K."/>
            <person name="Ying S.H."/>
            <person name="Zhang Y."/>
            <person name="Xiao G."/>
            <person name="Shang Y."/>
            <person name="Duan Z."/>
            <person name="Hu X."/>
            <person name="Xie X.Q."/>
            <person name="Zhou G."/>
            <person name="Peng G."/>
            <person name="Luo Z."/>
            <person name="Huang W."/>
            <person name="Wang B."/>
            <person name="Fang W."/>
            <person name="Wang S."/>
            <person name="Zhong Y."/>
            <person name="Ma L.J."/>
            <person name="St Leger R.J."/>
            <person name="Zhao G.P."/>
            <person name="Pei Y."/>
            <person name="Feng M.G."/>
            <person name="Xia Y."/>
            <person name="Wang C."/>
        </authorList>
    </citation>
    <scope>NUCLEOTIDE SEQUENCE [LARGE SCALE GENOMIC DNA]</scope>
    <source>
        <strain evidence="1 2">CQMa 102</strain>
    </source>
</reference>
<proteinExistence type="predicted"/>
<dbReference type="GeneID" id="19251311"/>
<dbReference type="OrthoDB" id="4933604at2759"/>
<dbReference type="EMBL" id="GL698535">
    <property type="protein sequence ID" value="EFY86986.1"/>
    <property type="molecule type" value="Genomic_DNA"/>
</dbReference>
<evidence type="ECO:0000313" key="1">
    <source>
        <dbReference type="EMBL" id="EFY86986.1"/>
    </source>
</evidence>
<dbReference type="AlphaFoldDB" id="E9EAV2"/>
<dbReference type="KEGG" id="maw:19251311"/>
<sequence length="260" mass="28373">MDRMAFIPGAEAKDELFKAAGHVFFQRPTAIAYADEFLLKAAQPMTGITHQAMLSCMSEGDQVDIWFGLRDPEPSLGHDMVPSGQPVGHTWAILKSTDGKQETLWEVGRATPSMGDAHAARASNAYREAFARFQELPLPPAVPVDQDKAHVPPPHNDKPVISHALSPANLYYASGRMWYFVDLGPADDVMAPAHLSRPMRAFDALILSSLMTLVNGTPPLVFALANTTETLGQMPIKYKRVSCEADGTLKRPPDTPLVVL</sequence>
<dbReference type="OMA" id="QVDIWFG"/>
<dbReference type="InParanoid" id="E9EAV2"/>
<keyword evidence="2" id="KW-1185">Reference proteome</keyword>
<protein>
    <submittedName>
        <fullName evidence="1">Uncharacterized protein</fullName>
    </submittedName>
</protein>
<evidence type="ECO:0000313" key="2">
    <source>
        <dbReference type="Proteomes" id="UP000002499"/>
    </source>
</evidence>